<dbReference type="InterPro" id="IPR052376">
    <property type="entry name" value="Oxidative_Scav/Glycosyltrans"/>
</dbReference>
<name>A0A160V7B4_9ZZZZ</name>
<protein>
    <submittedName>
        <fullName evidence="4">Uncharacterized protein</fullName>
    </submittedName>
</protein>
<dbReference type="Pfam" id="PF02591">
    <property type="entry name" value="Zn_ribbon_9"/>
    <property type="match status" value="1"/>
</dbReference>
<feature type="domain" description="C4-type zinc ribbon" evidence="2">
    <location>
        <begin position="199"/>
        <end position="230"/>
    </location>
</feature>
<evidence type="ECO:0000256" key="1">
    <source>
        <dbReference type="SAM" id="Coils"/>
    </source>
</evidence>
<feature type="domain" description="CT398-like coiled coil hairpin" evidence="3">
    <location>
        <begin position="10"/>
        <end position="187"/>
    </location>
</feature>
<dbReference type="PANTHER" id="PTHR39082">
    <property type="entry name" value="PHOSPHOLIPASE C-BETA-2-RELATED"/>
    <property type="match status" value="1"/>
</dbReference>
<organism evidence="4">
    <name type="scientific">hydrothermal vent metagenome</name>
    <dbReference type="NCBI Taxonomy" id="652676"/>
    <lineage>
        <taxon>unclassified sequences</taxon>
        <taxon>metagenomes</taxon>
        <taxon>ecological metagenomes</taxon>
    </lineage>
</organism>
<dbReference type="InterPro" id="IPR056003">
    <property type="entry name" value="CT398_CC_hairpin"/>
</dbReference>
<evidence type="ECO:0000313" key="4">
    <source>
        <dbReference type="EMBL" id="CUV01722.1"/>
    </source>
</evidence>
<dbReference type="InterPro" id="IPR003743">
    <property type="entry name" value="Zf-RING_7"/>
</dbReference>
<reference evidence="4" key="1">
    <citation type="submission" date="2015-10" db="EMBL/GenBank/DDBJ databases">
        <authorList>
            <person name="Gilbert D.G."/>
        </authorList>
    </citation>
    <scope>NUCLEOTIDE SEQUENCE</scope>
</reference>
<accession>A0A160V7B4</accession>
<dbReference type="AlphaFoldDB" id="A0A160V7B4"/>
<evidence type="ECO:0000259" key="2">
    <source>
        <dbReference type="Pfam" id="PF02591"/>
    </source>
</evidence>
<keyword evidence="1" id="KW-0175">Coiled coil</keyword>
<dbReference type="EMBL" id="FAXA01000122">
    <property type="protein sequence ID" value="CUV01722.1"/>
    <property type="molecule type" value="Genomic_DNA"/>
</dbReference>
<dbReference type="Gene3D" id="1.10.287.1490">
    <property type="match status" value="1"/>
</dbReference>
<dbReference type="Pfam" id="PF24481">
    <property type="entry name" value="CT398_CC"/>
    <property type="match status" value="1"/>
</dbReference>
<feature type="coiled-coil region" evidence="1">
    <location>
        <begin position="37"/>
        <end position="163"/>
    </location>
</feature>
<dbReference type="PANTHER" id="PTHR39082:SF1">
    <property type="entry name" value="SCAVENGER RECEPTOR CLASS A MEMBER 3"/>
    <property type="match status" value="1"/>
</dbReference>
<proteinExistence type="predicted"/>
<evidence type="ECO:0000259" key="3">
    <source>
        <dbReference type="Pfam" id="PF24481"/>
    </source>
</evidence>
<gene>
    <name evidence="4" type="ORF">MGWOODY_Clf1986</name>
</gene>
<sequence length="233" mass="26254">MTTVRQMFALQELDIILDRVLHSHAKAEYELNNGDSIQTLESELERDAELLLESELQQKATKLEAESQKERSETLNSQLYGGEVTNPRDLESLEKEASNVLRLVEQQEAVLSEISAKIEEAHTKKTELESQLGEAKAAWQVRQSELKAQLKELNAERAGFEGQRSKLTEGLDPTSLQRYEALRKSKGGLAVARVERGLCQGCRMSLPTHQQQRVRTGQQMVLCSSCGRMLFLV</sequence>